<accession>A0A1B0BUU9</accession>
<evidence type="ECO:0000313" key="1">
    <source>
        <dbReference type="EnsemblMetazoa" id="GPPI041162-PA"/>
    </source>
</evidence>
<protein>
    <submittedName>
        <fullName evidence="1">Uncharacterized protein</fullName>
    </submittedName>
</protein>
<reference evidence="2" key="1">
    <citation type="submission" date="2015-01" db="EMBL/GenBank/DDBJ databases">
        <authorList>
            <person name="Aksoy S."/>
            <person name="Warren W."/>
            <person name="Wilson R.K."/>
        </authorList>
    </citation>
    <scope>NUCLEOTIDE SEQUENCE [LARGE SCALE GENOMIC DNA]</scope>
    <source>
        <strain evidence="2">IAEA</strain>
    </source>
</reference>
<dbReference type="Proteomes" id="UP000092460">
    <property type="component" value="Unassembled WGS sequence"/>
</dbReference>
<sequence length="132" mass="14721">MMSLQTLCHSIVTTTKAAITATNANDSDNDTLTSGIPSYRKSLTSVLCKDAGLHNSRCSDSGKSSSCSPTTMLECSFDSGIAGVNIVDNQNMLLHKRIQQFQRILLALERDREHFYILRERLRAKKQRLLIC</sequence>
<name>A0A1B0BUU9_9MUSC</name>
<keyword evidence="2" id="KW-1185">Reference proteome</keyword>
<dbReference type="EMBL" id="JXJN01020928">
    <property type="status" value="NOT_ANNOTATED_CDS"/>
    <property type="molecule type" value="Genomic_DNA"/>
</dbReference>
<evidence type="ECO:0000313" key="2">
    <source>
        <dbReference type="Proteomes" id="UP000092460"/>
    </source>
</evidence>
<proteinExistence type="predicted"/>
<dbReference type="AlphaFoldDB" id="A0A1B0BUU9"/>
<organism evidence="1 2">
    <name type="scientific">Glossina palpalis gambiensis</name>
    <dbReference type="NCBI Taxonomy" id="67801"/>
    <lineage>
        <taxon>Eukaryota</taxon>
        <taxon>Metazoa</taxon>
        <taxon>Ecdysozoa</taxon>
        <taxon>Arthropoda</taxon>
        <taxon>Hexapoda</taxon>
        <taxon>Insecta</taxon>
        <taxon>Pterygota</taxon>
        <taxon>Neoptera</taxon>
        <taxon>Endopterygota</taxon>
        <taxon>Diptera</taxon>
        <taxon>Brachycera</taxon>
        <taxon>Muscomorpha</taxon>
        <taxon>Hippoboscoidea</taxon>
        <taxon>Glossinidae</taxon>
        <taxon>Glossina</taxon>
    </lineage>
</organism>
<reference evidence="1" key="2">
    <citation type="submission" date="2020-05" db="UniProtKB">
        <authorList>
            <consortium name="EnsemblMetazoa"/>
        </authorList>
    </citation>
    <scope>IDENTIFICATION</scope>
    <source>
        <strain evidence="1">IAEA</strain>
    </source>
</reference>
<dbReference type="EnsemblMetazoa" id="GPPI041162-RA">
    <property type="protein sequence ID" value="GPPI041162-PA"/>
    <property type="gene ID" value="GPPI041162"/>
</dbReference>
<dbReference type="VEuPathDB" id="VectorBase:GPPI041162"/>